<feature type="region of interest" description="Disordered" evidence="13">
    <location>
        <begin position="598"/>
        <end position="621"/>
    </location>
</feature>
<dbReference type="InterPro" id="IPR039744">
    <property type="entry name" value="RIbosomal_uS14_euk_arc"/>
</dbReference>
<keyword evidence="4" id="KW-0862">Zinc</keyword>
<dbReference type="GO" id="GO:0003735">
    <property type="term" value="F:structural constituent of ribosome"/>
    <property type="evidence" value="ECO:0007669"/>
    <property type="project" value="InterPro"/>
</dbReference>
<evidence type="ECO:0000256" key="8">
    <source>
        <dbReference type="ARBA" id="ARBA00023175"/>
    </source>
</evidence>
<dbReference type="SMART" id="SM00129">
    <property type="entry name" value="KISc"/>
    <property type="match status" value="1"/>
</dbReference>
<evidence type="ECO:0000256" key="11">
    <source>
        <dbReference type="RuleBase" id="RU000394"/>
    </source>
</evidence>
<dbReference type="PRINTS" id="PR00380">
    <property type="entry name" value="KINESINHEAVY"/>
</dbReference>
<evidence type="ECO:0000256" key="10">
    <source>
        <dbReference type="PROSITE-ProRule" id="PRU00283"/>
    </source>
</evidence>
<feature type="compositionally biased region" description="Low complexity" evidence="13">
    <location>
        <begin position="379"/>
        <end position="400"/>
    </location>
</feature>
<dbReference type="Gene3D" id="4.10.830.10">
    <property type="entry name" value="30s Ribosomal Protein S14, Chain N"/>
    <property type="match status" value="1"/>
</dbReference>
<sequence>MEGINGTVFAYGQTASGKTYSMIGVDEQPGIIPQAVDDVFAYIREQSEDREYLLRVSYMEIYNESIRDLLAPEQTDLRIHEDRKRGIFVSPLKEEIVTSPKQVMKIIRKGEENRHVGTTDFNLHSSRSHAIFQMIIESRDRSIPITPSRRGIPGRARGAVTISHLNLIDLAGSEKAATDVERRKEGAYINKSLLTLGTVISRLTDEKSWGTHVPFRDSKLTRILQTSLSGSARVSVICTISAAAANYEETLSTLKFAQRVKKVVVKASANRVLDEKALIQKYRQEIEDLRTKLSETNNLLEKERKFQTAARLESERARYEEQLHESQMARTALKERIDHLTKLILTSQSITPKGILDWNTPIDDGNHRASVMMSEGLLPSSPSSASSVGSPGPRGVSPSRTPERVAARQTRLNKQLNDKEFIRKHIQEIDVRDGRIKQLELLIMMVKSSRDPMVQSTIGQFEQTIGASVKSTEQLCTDLEQARKQVEEMDVVVREQDEKIGLLGNQVTDLRRALLTAQAQAHVAPDTNAEERLEELTMAMMEQNSQMETLTKSEASLRNENAELGHLVAQHRVQMDTATEEIKRLKGTVKELRDTVSQLEESSAQRVADSGPVSPGVGGSFSAGRLKDLELALDRERRKRLEEQRESTEKISELEADLAMMKARKLPEIMAHSAVWFSHPRKYGKGSRQCRVCAHQAGLIRKYSLNICRQCFREYANDIGFLKFR</sequence>
<dbReference type="GO" id="GO:1990904">
    <property type="term" value="C:ribonucleoprotein complex"/>
    <property type="evidence" value="ECO:0007669"/>
    <property type="project" value="UniProtKB-KW"/>
</dbReference>
<evidence type="ECO:0000313" key="16">
    <source>
        <dbReference type="Proteomes" id="UP001212841"/>
    </source>
</evidence>
<comment type="caution">
    <text evidence="15">The sequence shown here is derived from an EMBL/GenBank/DDBJ whole genome shotgun (WGS) entry which is preliminary data.</text>
</comment>
<dbReference type="InterPro" id="IPR027640">
    <property type="entry name" value="Kinesin-like_fam"/>
</dbReference>
<dbReference type="Pfam" id="PF00253">
    <property type="entry name" value="Ribosomal_S14"/>
    <property type="match status" value="1"/>
</dbReference>
<feature type="coiled-coil region" evidence="12">
    <location>
        <begin position="272"/>
        <end position="336"/>
    </location>
</feature>
<keyword evidence="11" id="KW-0493">Microtubule</keyword>
<dbReference type="EMBL" id="JADGJD010000051">
    <property type="protein sequence ID" value="KAJ3055976.1"/>
    <property type="molecule type" value="Genomic_DNA"/>
</dbReference>
<evidence type="ECO:0000256" key="13">
    <source>
        <dbReference type="SAM" id="MobiDB-lite"/>
    </source>
</evidence>
<keyword evidence="16" id="KW-1185">Reference proteome</keyword>
<dbReference type="GO" id="GO:0008017">
    <property type="term" value="F:microtubule binding"/>
    <property type="evidence" value="ECO:0007669"/>
    <property type="project" value="InterPro"/>
</dbReference>
<feature type="coiled-coil region" evidence="12">
    <location>
        <begin position="469"/>
        <end position="499"/>
    </location>
</feature>
<evidence type="ECO:0000256" key="3">
    <source>
        <dbReference type="ARBA" id="ARBA00022741"/>
    </source>
</evidence>
<dbReference type="InterPro" id="IPR001209">
    <property type="entry name" value="Ribosomal_uS14"/>
</dbReference>
<dbReference type="PROSITE" id="PS00527">
    <property type="entry name" value="RIBOSOMAL_S14"/>
    <property type="match status" value="1"/>
</dbReference>
<evidence type="ECO:0000256" key="5">
    <source>
        <dbReference type="ARBA" id="ARBA00022840"/>
    </source>
</evidence>
<dbReference type="GO" id="GO:0006412">
    <property type="term" value="P:translation"/>
    <property type="evidence" value="ECO:0007669"/>
    <property type="project" value="InterPro"/>
</dbReference>
<feature type="binding site" evidence="10">
    <location>
        <begin position="12"/>
        <end position="19"/>
    </location>
    <ligand>
        <name>ATP</name>
        <dbReference type="ChEBI" id="CHEBI:30616"/>
    </ligand>
</feature>
<dbReference type="GO" id="GO:0005874">
    <property type="term" value="C:microtubule"/>
    <property type="evidence" value="ECO:0007669"/>
    <property type="project" value="UniProtKB-KW"/>
</dbReference>
<comment type="similarity">
    <text evidence="2">Belongs to the universal ribosomal protein uS14 family.</text>
</comment>
<name>A0AAD5SIU9_9FUNG</name>
<dbReference type="InterPro" id="IPR027417">
    <property type="entry name" value="P-loop_NTPase"/>
</dbReference>
<accession>A0AAD5SIU9</accession>
<dbReference type="InterPro" id="IPR001752">
    <property type="entry name" value="Kinesin_motor_dom"/>
</dbReference>
<organism evidence="15 16">
    <name type="scientific">Rhizophlyctis rosea</name>
    <dbReference type="NCBI Taxonomy" id="64517"/>
    <lineage>
        <taxon>Eukaryota</taxon>
        <taxon>Fungi</taxon>
        <taxon>Fungi incertae sedis</taxon>
        <taxon>Chytridiomycota</taxon>
        <taxon>Chytridiomycota incertae sedis</taxon>
        <taxon>Chytridiomycetes</taxon>
        <taxon>Rhizophlyctidales</taxon>
        <taxon>Rhizophlyctidaceae</taxon>
        <taxon>Rhizophlyctis</taxon>
    </lineage>
</organism>
<dbReference type="InterPro" id="IPR043140">
    <property type="entry name" value="Ribosomal_uS14_sf"/>
</dbReference>
<dbReference type="PANTHER" id="PTHR47968:SF75">
    <property type="entry name" value="CENTROMERE-ASSOCIATED PROTEIN E"/>
    <property type="match status" value="1"/>
</dbReference>
<dbReference type="GO" id="GO:0005840">
    <property type="term" value="C:ribosome"/>
    <property type="evidence" value="ECO:0007669"/>
    <property type="project" value="UniProtKB-KW"/>
</dbReference>
<comment type="cofactor">
    <cofactor evidence="1">
        <name>Zn(2+)</name>
        <dbReference type="ChEBI" id="CHEBI:29105"/>
    </cofactor>
</comment>
<evidence type="ECO:0000256" key="2">
    <source>
        <dbReference type="ARBA" id="ARBA00009083"/>
    </source>
</evidence>
<comment type="similarity">
    <text evidence="10 11">Belongs to the TRAFAC class myosin-kinesin ATPase superfamily. Kinesin family.</text>
</comment>
<dbReference type="GO" id="GO:0007018">
    <property type="term" value="P:microtubule-based movement"/>
    <property type="evidence" value="ECO:0007669"/>
    <property type="project" value="InterPro"/>
</dbReference>
<protein>
    <recommendedName>
        <fullName evidence="11">Kinesin-like protein</fullName>
    </recommendedName>
</protein>
<keyword evidence="3 10" id="KW-0547">Nucleotide-binding</keyword>
<evidence type="ECO:0000256" key="4">
    <source>
        <dbReference type="ARBA" id="ARBA00022833"/>
    </source>
</evidence>
<evidence type="ECO:0000256" key="7">
    <source>
        <dbReference type="ARBA" id="ARBA00023054"/>
    </source>
</evidence>
<dbReference type="GO" id="GO:0005524">
    <property type="term" value="F:ATP binding"/>
    <property type="evidence" value="ECO:0007669"/>
    <property type="project" value="UniProtKB-UniRule"/>
</dbReference>
<keyword evidence="5 10" id="KW-0067">ATP-binding</keyword>
<gene>
    <name evidence="15" type="ORF">HK097_008585</name>
</gene>
<keyword evidence="7 12" id="KW-0175">Coiled coil</keyword>
<dbReference type="PANTHER" id="PTHR47968">
    <property type="entry name" value="CENTROMERE PROTEIN E"/>
    <property type="match status" value="1"/>
</dbReference>
<evidence type="ECO:0000256" key="1">
    <source>
        <dbReference type="ARBA" id="ARBA00001947"/>
    </source>
</evidence>
<evidence type="ECO:0000259" key="14">
    <source>
        <dbReference type="PROSITE" id="PS50067"/>
    </source>
</evidence>
<evidence type="ECO:0000256" key="6">
    <source>
        <dbReference type="ARBA" id="ARBA00022980"/>
    </source>
</evidence>
<dbReference type="SUPFAM" id="SSF52540">
    <property type="entry name" value="P-loop containing nucleoside triphosphate hydrolases"/>
    <property type="match status" value="1"/>
</dbReference>
<feature type="region of interest" description="Disordered" evidence="13">
    <location>
        <begin position="375"/>
        <end position="406"/>
    </location>
</feature>
<dbReference type="InterPro" id="IPR036961">
    <property type="entry name" value="Kinesin_motor_dom_sf"/>
</dbReference>
<dbReference type="InterPro" id="IPR019821">
    <property type="entry name" value="Kinesin_motor_CS"/>
</dbReference>
<dbReference type="PROSITE" id="PS50067">
    <property type="entry name" value="KINESIN_MOTOR_2"/>
    <property type="match status" value="1"/>
</dbReference>
<dbReference type="InterPro" id="IPR018271">
    <property type="entry name" value="Ribosomal_uS14_CS"/>
</dbReference>
<dbReference type="GO" id="GO:0008270">
    <property type="term" value="F:zinc ion binding"/>
    <property type="evidence" value="ECO:0007669"/>
    <property type="project" value="InterPro"/>
</dbReference>
<feature type="coiled-coil region" evidence="12">
    <location>
        <begin position="626"/>
        <end position="664"/>
    </location>
</feature>
<dbReference type="GO" id="GO:0003777">
    <property type="term" value="F:microtubule motor activity"/>
    <property type="evidence" value="ECO:0007669"/>
    <property type="project" value="InterPro"/>
</dbReference>
<dbReference type="AlphaFoldDB" id="A0AAD5SIU9"/>
<reference evidence="15" key="1">
    <citation type="submission" date="2020-05" db="EMBL/GenBank/DDBJ databases">
        <title>Phylogenomic resolution of chytrid fungi.</title>
        <authorList>
            <person name="Stajich J.E."/>
            <person name="Amses K."/>
            <person name="Simmons R."/>
            <person name="Seto K."/>
            <person name="Myers J."/>
            <person name="Bonds A."/>
            <person name="Quandt C.A."/>
            <person name="Barry K."/>
            <person name="Liu P."/>
            <person name="Grigoriev I."/>
            <person name="Longcore J.E."/>
            <person name="James T.Y."/>
        </authorList>
    </citation>
    <scope>NUCLEOTIDE SEQUENCE</scope>
    <source>
        <strain evidence="15">JEL0318</strain>
    </source>
</reference>
<dbReference type="PROSITE" id="PS00411">
    <property type="entry name" value="KINESIN_MOTOR_1"/>
    <property type="match status" value="1"/>
</dbReference>
<dbReference type="NCBIfam" id="NF004424">
    <property type="entry name" value="PRK05766.1"/>
    <property type="match status" value="1"/>
</dbReference>
<dbReference type="Gene3D" id="3.40.850.10">
    <property type="entry name" value="Kinesin motor domain"/>
    <property type="match status" value="1"/>
</dbReference>
<evidence type="ECO:0000256" key="12">
    <source>
        <dbReference type="SAM" id="Coils"/>
    </source>
</evidence>
<dbReference type="FunFam" id="4.10.830.10:FF:000002">
    <property type="entry name" value="40S ribosomal protein S29"/>
    <property type="match status" value="1"/>
</dbReference>
<keyword evidence="6" id="KW-0689">Ribosomal protein</keyword>
<proteinExistence type="inferred from homology"/>
<dbReference type="Pfam" id="PF00225">
    <property type="entry name" value="Kinesin"/>
    <property type="match status" value="1"/>
</dbReference>
<keyword evidence="8 10" id="KW-0505">Motor protein</keyword>
<dbReference type="Proteomes" id="UP001212841">
    <property type="component" value="Unassembled WGS sequence"/>
</dbReference>
<keyword evidence="9" id="KW-0687">Ribonucleoprotein</keyword>
<evidence type="ECO:0000256" key="9">
    <source>
        <dbReference type="ARBA" id="ARBA00023274"/>
    </source>
</evidence>
<evidence type="ECO:0000313" key="15">
    <source>
        <dbReference type="EMBL" id="KAJ3055976.1"/>
    </source>
</evidence>
<feature type="domain" description="Kinesin motor" evidence="14">
    <location>
        <begin position="1"/>
        <end position="263"/>
    </location>
</feature>